<sequence length="237" mass="26338">MPQTAAILLKDLRFGWRKNLPEVLHIADLEVLRGERIFIGGASGSGKSTLLALLAGVNLPTRGEVTVLGETINRLSGARRDHFRSDHIGFVFQLFNLIPYLSVLENVTLPCRFSQLRKQKATESSGDLHAEAMRLLTHLDMAHESLIHRPVTELSVGQQQRVATARALIGAPEIIIADEPTSALDSDMRQAFLRLLFQECDESGSTLLFVSHDRQLASLFERHIALDELNQADREGL</sequence>
<dbReference type="InterPro" id="IPR017911">
    <property type="entry name" value="MacB-like_ATP-bd"/>
</dbReference>
<dbReference type="RefSeq" id="WP_069024620.1">
    <property type="nucleotide sequence ID" value="NZ_LVJZ01000003.1"/>
</dbReference>
<dbReference type="InterPro" id="IPR003439">
    <property type="entry name" value="ABC_transporter-like_ATP-bd"/>
</dbReference>
<evidence type="ECO:0000313" key="5">
    <source>
        <dbReference type="EMBL" id="ODB97769.1"/>
    </source>
</evidence>
<dbReference type="InterPro" id="IPR003593">
    <property type="entry name" value="AAA+_ATPase"/>
</dbReference>
<evidence type="ECO:0000256" key="1">
    <source>
        <dbReference type="ARBA" id="ARBA00022448"/>
    </source>
</evidence>
<dbReference type="PANTHER" id="PTHR24220">
    <property type="entry name" value="IMPORT ATP-BINDING PROTEIN"/>
    <property type="match status" value="1"/>
</dbReference>
<comment type="caution">
    <text evidence="5">The sequence shown here is derived from an EMBL/GenBank/DDBJ whole genome shotgun (WGS) entry which is preliminary data.</text>
</comment>
<dbReference type="Proteomes" id="UP000094849">
    <property type="component" value="Unassembled WGS sequence"/>
</dbReference>
<evidence type="ECO:0000256" key="2">
    <source>
        <dbReference type="ARBA" id="ARBA00022741"/>
    </source>
</evidence>
<organism evidence="5 6">
    <name type="scientific">Candidatus Thiodiazotropha endoloripes</name>
    <dbReference type="NCBI Taxonomy" id="1818881"/>
    <lineage>
        <taxon>Bacteria</taxon>
        <taxon>Pseudomonadati</taxon>
        <taxon>Pseudomonadota</taxon>
        <taxon>Gammaproteobacteria</taxon>
        <taxon>Chromatiales</taxon>
        <taxon>Sedimenticolaceae</taxon>
        <taxon>Candidatus Thiodiazotropha</taxon>
    </lineage>
</organism>
<evidence type="ECO:0000256" key="3">
    <source>
        <dbReference type="ARBA" id="ARBA00022840"/>
    </source>
</evidence>
<dbReference type="SUPFAM" id="SSF52540">
    <property type="entry name" value="P-loop containing nucleoside triphosphate hydrolases"/>
    <property type="match status" value="1"/>
</dbReference>
<accession>A0A1E2USQ4</accession>
<name>A0A1E2USQ4_9GAMM</name>
<dbReference type="SMART" id="SM00382">
    <property type="entry name" value="AAA"/>
    <property type="match status" value="1"/>
</dbReference>
<dbReference type="Pfam" id="PF00005">
    <property type="entry name" value="ABC_tran"/>
    <property type="match status" value="1"/>
</dbReference>
<dbReference type="GO" id="GO:0016887">
    <property type="term" value="F:ATP hydrolysis activity"/>
    <property type="evidence" value="ECO:0007669"/>
    <property type="project" value="InterPro"/>
</dbReference>
<dbReference type="GO" id="GO:0022857">
    <property type="term" value="F:transmembrane transporter activity"/>
    <property type="evidence" value="ECO:0007669"/>
    <property type="project" value="TreeGrafter"/>
</dbReference>
<keyword evidence="6" id="KW-1185">Reference proteome</keyword>
<keyword evidence="3 5" id="KW-0067">ATP-binding</keyword>
<dbReference type="PROSITE" id="PS50893">
    <property type="entry name" value="ABC_TRANSPORTER_2"/>
    <property type="match status" value="1"/>
</dbReference>
<gene>
    <name evidence="5" type="ORF">A3196_13965</name>
</gene>
<reference evidence="5 6" key="1">
    <citation type="submission" date="2016-03" db="EMBL/GenBank/DDBJ databases">
        <title>Chemosynthetic sulphur-oxidizing symbionts of marine invertebrate animals are capable of nitrogen fixation.</title>
        <authorList>
            <person name="Petersen J.M."/>
            <person name="Kemper A."/>
            <person name="Gruber-Vodicka H."/>
            <person name="Cardini U."/>
            <person name="Geest Mvander."/>
            <person name="Kleiner M."/>
            <person name="Bulgheresi S."/>
            <person name="Fussmann M."/>
            <person name="Herbold C."/>
            <person name="Seah B.K.B."/>
            <person name="Antony C.Paul."/>
            <person name="Liu D."/>
            <person name="Belitz A."/>
            <person name="Weber M."/>
        </authorList>
    </citation>
    <scope>NUCLEOTIDE SEQUENCE [LARGE SCALE GENOMIC DNA]</scope>
    <source>
        <strain evidence="5">G_D</strain>
    </source>
</reference>
<dbReference type="AlphaFoldDB" id="A0A1E2USQ4"/>
<protein>
    <submittedName>
        <fullName evidence="5">Methionine ABC transporter ATP-binding protein</fullName>
    </submittedName>
</protein>
<dbReference type="EMBL" id="LVJZ01000003">
    <property type="protein sequence ID" value="ODB97769.1"/>
    <property type="molecule type" value="Genomic_DNA"/>
</dbReference>
<dbReference type="PANTHER" id="PTHR24220:SF611">
    <property type="entry name" value="ATP-BINDING COMPONENT OF ABC TRANSPORTER-RELATED"/>
    <property type="match status" value="1"/>
</dbReference>
<dbReference type="InterPro" id="IPR027417">
    <property type="entry name" value="P-loop_NTPase"/>
</dbReference>
<dbReference type="CDD" id="cd03255">
    <property type="entry name" value="ABC_MJ0796_LolCDE_FtsE"/>
    <property type="match status" value="1"/>
</dbReference>
<dbReference type="STRING" id="1818881.A3196_13965"/>
<dbReference type="GO" id="GO:0005886">
    <property type="term" value="C:plasma membrane"/>
    <property type="evidence" value="ECO:0007669"/>
    <property type="project" value="TreeGrafter"/>
</dbReference>
<keyword evidence="2" id="KW-0547">Nucleotide-binding</keyword>
<dbReference type="GO" id="GO:0005524">
    <property type="term" value="F:ATP binding"/>
    <property type="evidence" value="ECO:0007669"/>
    <property type="project" value="UniProtKB-KW"/>
</dbReference>
<evidence type="ECO:0000313" key="6">
    <source>
        <dbReference type="Proteomes" id="UP000094849"/>
    </source>
</evidence>
<keyword evidence="1" id="KW-0813">Transport</keyword>
<dbReference type="Gene3D" id="3.40.50.300">
    <property type="entry name" value="P-loop containing nucleotide triphosphate hydrolases"/>
    <property type="match status" value="1"/>
</dbReference>
<feature type="domain" description="ABC transporter" evidence="4">
    <location>
        <begin position="7"/>
        <end position="237"/>
    </location>
</feature>
<dbReference type="InterPro" id="IPR015854">
    <property type="entry name" value="ABC_transpr_LolD-like"/>
</dbReference>
<proteinExistence type="predicted"/>
<evidence type="ECO:0000259" key="4">
    <source>
        <dbReference type="PROSITE" id="PS50893"/>
    </source>
</evidence>